<dbReference type="EMBL" id="CP060811">
    <property type="protein sequence ID" value="QQN88922.1"/>
    <property type="molecule type" value="Genomic_DNA"/>
</dbReference>
<dbReference type="Gene3D" id="1.10.10.10">
    <property type="entry name" value="Winged helix-like DNA-binding domain superfamily/Winged helix DNA-binding domain"/>
    <property type="match status" value="1"/>
</dbReference>
<name>A0A7T7WJQ0_9GAMM</name>
<feature type="domain" description="Helix-turn-helix type 11" evidence="1">
    <location>
        <begin position="14"/>
        <end position="58"/>
    </location>
</feature>
<evidence type="ECO:0000259" key="3">
    <source>
        <dbReference type="Pfam" id="PF25583"/>
    </source>
</evidence>
<protein>
    <submittedName>
        <fullName evidence="4">WYL domain-containing protein</fullName>
    </submittedName>
</protein>
<dbReference type="InterPro" id="IPR036388">
    <property type="entry name" value="WH-like_DNA-bd_sf"/>
</dbReference>
<dbReference type="Proteomes" id="UP000596079">
    <property type="component" value="Chromosome"/>
</dbReference>
<dbReference type="InterPro" id="IPR057727">
    <property type="entry name" value="WCX_dom"/>
</dbReference>
<dbReference type="Pfam" id="PF25583">
    <property type="entry name" value="WCX"/>
    <property type="match status" value="1"/>
</dbReference>
<organism evidence="4 5">
    <name type="scientific">Acinetobacter variabilis</name>
    <dbReference type="NCBI Taxonomy" id="70346"/>
    <lineage>
        <taxon>Bacteria</taxon>
        <taxon>Pseudomonadati</taxon>
        <taxon>Pseudomonadota</taxon>
        <taxon>Gammaproteobacteria</taxon>
        <taxon>Moraxellales</taxon>
        <taxon>Moraxellaceae</taxon>
        <taxon>Acinetobacter</taxon>
    </lineage>
</organism>
<dbReference type="SUPFAM" id="SSF46785">
    <property type="entry name" value="Winged helix' DNA-binding domain"/>
    <property type="match status" value="1"/>
</dbReference>
<dbReference type="AlphaFoldDB" id="A0A7T7WJQ0"/>
<dbReference type="InterPro" id="IPR051534">
    <property type="entry name" value="CBASS_pafABC_assoc_protein"/>
</dbReference>
<accession>A0A7T7WJQ0</accession>
<evidence type="ECO:0000259" key="2">
    <source>
        <dbReference type="Pfam" id="PF13280"/>
    </source>
</evidence>
<evidence type="ECO:0000259" key="1">
    <source>
        <dbReference type="Pfam" id="PF08279"/>
    </source>
</evidence>
<feature type="domain" description="WCX" evidence="3">
    <location>
        <begin position="220"/>
        <end position="296"/>
    </location>
</feature>
<reference evidence="4 5" key="1">
    <citation type="submission" date="2020-08" db="EMBL/GenBank/DDBJ databases">
        <title>Emergence of ISAba1-mediated novel tet(X) in Acinetobacter variabilis from a chicken farm.</title>
        <authorList>
            <person name="Peng K."/>
            <person name="Li R."/>
        </authorList>
    </citation>
    <scope>NUCLEOTIDE SEQUENCE [LARGE SCALE GENOMIC DNA]</scope>
    <source>
        <strain evidence="4 5">XM9F202-2</strain>
    </source>
</reference>
<sequence length="301" mass="35635">MKGNASTHERLADRLANILTKLNIGHQLSVQELAREFQVSTRTIERDFVRLNAYLPLIQDQNTKRYYLEPSYLGRFKLQDIQNFAQLSGISELYPALDMSFIRELLDERANQVFSAKGYYFEDAKQFAEHFKLLAGAIYKRQQVELQYSEQTRIIQPYRLIHHHGIWYLAGVTEAELKTYRLSQLQEVKLVFENESFEHDPEVLKMLADEDSIWFGQQKQQVLMKVQPEVTVFFKERRLFPEQQIEQESESGELLISCQIRHEMQLLPLVRYWLPYVKIIEPIHFQEKLEQDLEGYLRSAG</sequence>
<dbReference type="PROSITE" id="PS52050">
    <property type="entry name" value="WYL"/>
    <property type="match status" value="1"/>
</dbReference>
<proteinExistence type="predicted"/>
<dbReference type="PIRSF" id="PIRSF016838">
    <property type="entry name" value="PafC"/>
    <property type="match status" value="1"/>
</dbReference>
<dbReference type="InterPro" id="IPR028349">
    <property type="entry name" value="PafC-like"/>
</dbReference>
<dbReference type="InterPro" id="IPR013196">
    <property type="entry name" value="HTH_11"/>
</dbReference>
<evidence type="ECO:0000313" key="5">
    <source>
        <dbReference type="Proteomes" id="UP000596079"/>
    </source>
</evidence>
<dbReference type="InterPro" id="IPR026881">
    <property type="entry name" value="WYL_dom"/>
</dbReference>
<dbReference type="PANTHER" id="PTHR34580">
    <property type="match status" value="1"/>
</dbReference>
<evidence type="ECO:0000313" key="4">
    <source>
        <dbReference type="EMBL" id="QQN88922.1"/>
    </source>
</evidence>
<dbReference type="RefSeq" id="WP_200230097.1">
    <property type="nucleotide sequence ID" value="NZ_CP060811.1"/>
</dbReference>
<gene>
    <name evidence="4" type="ORF">IAQ69_04385</name>
</gene>
<dbReference type="Pfam" id="PF13280">
    <property type="entry name" value="WYL"/>
    <property type="match status" value="1"/>
</dbReference>
<dbReference type="Pfam" id="PF08279">
    <property type="entry name" value="HTH_11"/>
    <property type="match status" value="1"/>
</dbReference>
<dbReference type="PANTHER" id="PTHR34580:SF1">
    <property type="entry name" value="PROTEIN PAFC"/>
    <property type="match status" value="1"/>
</dbReference>
<dbReference type="InterPro" id="IPR036390">
    <property type="entry name" value="WH_DNA-bd_sf"/>
</dbReference>
<feature type="domain" description="WYL" evidence="2">
    <location>
        <begin position="129"/>
        <end position="189"/>
    </location>
</feature>